<organism evidence="9 10">
    <name type="scientific">Spirosoma endophyticum</name>
    <dbReference type="NCBI Taxonomy" id="662367"/>
    <lineage>
        <taxon>Bacteria</taxon>
        <taxon>Pseudomonadati</taxon>
        <taxon>Bacteroidota</taxon>
        <taxon>Cytophagia</taxon>
        <taxon>Cytophagales</taxon>
        <taxon>Cytophagaceae</taxon>
        <taxon>Spirosoma</taxon>
    </lineage>
</organism>
<dbReference type="OrthoDB" id="5933722at2"/>
<feature type="transmembrane region" description="Helical" evidence="6">
    <location>
        <begin position="690"/>
        <end position="713"/>
    </location>
</feature>
<dbReference type="AlphaFoldDB" id="A0A1I1VGE4"/>
<dbReference type="RefSeq" id="WP_093829028.1">
    <property type="nucleotide sequence ID" value="NZ_FOLQ01000007.1"/>
</dbReference>
<dbReference type="GO" id="GO:0005886">
    <property type="term" value="C:plasma membrane"/>
    <property type="evidence" value="ECO:0007669"/>
    <property type="project" value="UniProtKB-SubCell"/>
</dbReference>
<evidence type="ECO:0000256" key="1">
    <source>
        <dbReference type="ARBA" id="ARBA00004651"/>
    </source>
</evidence>
<dbReference type="InterPro" id="IPR003838">
    <property type="entry name" value="ABC3_permease_C"/>
</dbReference>
<evidence type="ECO:0000256" key="6">
    <source>
        <dbReference type="SAM" id="Phobius"/>
    </source>
</evidence>
<sequence length="817" mass="91810">MLRNYIKIAFRNLWKAKVFSLVNMLGLVVGITACLLILQYVSFELSFDQFQKDADRIYRVTNDRFQQEKLIQHGTITYPTIGKTMANDYQEVEGYTTLVNNGTVKFRRDKSVYQEEQTFFVDDHFLTFFTFPMLAGDPATALKAPNSLVLTEKDAKRIFGAQPKDYARLIGKTLFMDLDTEPFRITGVMKDVPATSHLQFGALISYETMVRTWGPWVKTSWDGSDMWHYLKLKPNADALALESKFPAFSQRYFKGDKVSGSVENFHLQPLLKAHLYSDYEYEIGIVNNGKAVWTMLIIAVFILLIAWINYINLSTARSLERAKEVGVRKVAGATMSQLIGQFLSESILLNLLALVLALGLTVTLEPFLSEQIGKPLSLSLLTGAGYGGRLMAIALGAVFVLGMFLSGFYPAFALSSFRPISVLKGSFKRSASGVWVRKSLVVFQYMASVILIVGTFIVFRQLAYMRSEKLGFNMDQVLVISGPALTRWDSTSIERIASFKNELKQYPAIKAASASINLLGDRLPRTFNVKRVGSNQEKGVTVTRMGVDPDFFDTYQIKLLAGRNFLPTDSDPDGRKVKNILINSSATTLLGFQNAASAVGQKIMFFGREWEVVGVMNDFHQQSLRHQIEPLVFQPFYTNGGFYSVKIATSDLNQTVDLVKQTYSEFFPGNDFTYFFMDDQFNRQYKDDQIFGRITTIFSILAVLIASLGLFGLSSYTISQRAKEIGIRKVLGASIPGLITLLSKDFIKLVLMAILIASPIAWYVMNLWLSDFAYKIDISWWIFALAGILAIGIALFTISFQSIKTALMNPVKSLRSE</sequence>
<feature type="domain" description="MacB-like periplasmic core" evidence="8">
    <location>
        <begin position="447"/>
        <end position="637"/>
    </location>
</feature>
<evidence type="ECO:0000313" key="9">
    <source>
        <dbReference type="EMBL" id="SFD81058.1"/>
    </source>
</evidence>
<evidence type="ECO:0000259" key="8">
    <source>
        <dbReference type="Pfam" id="PF12704"/>
    </source>
</evidence>
<feature type="transmembrane region" description="Helical" evidence="6">
    <location>
        <begin position="749"/>
        <end position="768"/>
    </location>
</feature>
<dbReference type="PANTHER" id="PTHR30572">
    <property type="entry name" value="MEMBRANE COMPONENT OF TRANSPORTER-RELATED"/>
    <property type="match status" value="1"/>
</dbReference>
<gene>
    <name evidence="9" type="ORF">SAMN05216167_107140</name>
</gene>
<evidence type="ECO:0000313" key="10">
    <source>
        <dbReference type="Proteomes" id="UP000198598"/>
    </source>
</evidence>
<reference evidence="9 10" key="1">
    <citation type="submission" date="2016-10" db="EMBL/GenBank/DDBJ databases">
        <authorList>
            <person name="de Groot N.N."/>
        </authorList>
    </citation>
    <scope>NUCLEOTIDE SEQUENCE [LARGE SCALE GENOMIC DNA]</scope>
    <source>
        <strain evidence="9 10">DSM 26130</strain>
    </source>
</reference>
<dbReference type="EMBL" id="FOLQ01000007">
    <property type="protein sequence ID" value="SFD81058.1"/>
    <property type="molecule type" value="Genomic_DNA"/>
</dbReference>
<protein>
    <submittedName>
        <fullName evidence="9">Putative ABC transport system permease protein</fullName>
    </submittedName>
</protein>
<feature type="transmembrane region" description="Helical" evidence="6">
    <location>
        <begin position="780"/>
        <end position="800"/>
    </location>
</feature>
<keyword evidence="10" id="KW-1185">Reference proteome</keyword>
<dbReference type="PROSITE" id="PS51257">
    <property type="entry name" value="PROKAR_LIPOPROTEIN"/>
    <property type="match status" value="1"/>
</dbReference>
<dbReference type="GO" id="GO:0022857">
    <property type="term" value="F:transmembrane transporter activity"/>
    <property type="evidence" value="ECO:0007669"/>
    <property type="project" value="TreeGrafter"/>
</dbReference>
<evidence type="ECO:0000256" key="4">
    <source>
        <dbReference type="ARBA" id="ARBA00022989"/>
    </source>
</evidence>
<feature type="transmembrane region" description="Helical" evidence="6">
    <location>
        <begin position="442"/>
        <end position="459"/>
    </location>
</feature>
<feature type="domain" description="ABC3 transporter permease C-terminal" evidence="7">
    <location>
        <begin position="297"/>
        <end position="410"/>
    </location>
</feature>
<keyword evidence="3 6" id="KW-0812">Transmembrane</keyword>
<evidence type="ECO:0000256" key="5">
    <source>
        <dbReference type="ARBA" id="ARBA00023136"/>
    </source>
</evidence>
<feature type="domain" description="ABC3 transporter permease C-terminal" evidence="7">
    <location>
        <begin position="697"/>
        <end position="809"/>
    </location>
</feature>
<evidence type="ECO:0000259" key="7">
    <source>
        <dbReference type="Pfam" id="PF02687"/>
    </source>
</evidence>
<feature type="transmembrane region" description="Helical" evidence="6">
    <location>
        <begin position="291"/>
        <end position="313"/>
    </location>
</feature>
<dbReference type="STRING" id="662367.SAMN05216167_107140"/>
<dbReference type="Pfam" id="PF12704">
    <property type="entry name" value="MacB_PCD"/>
    <property type="match status" value="2"/>
</dbReference>
<dbReference type="Pfam" id="PF02687">
    <property type="entry name" value="FtsX"/>
    <property type="match status" value="2"/>
</dbReference>
<dbReference type="PANTHER" id="PTHR30572:SF18">
    <property type="entry name" value="ABC-TYPE MACROLIDE FAMILY EXPORT SYSTEM PERMEASE COMPONENT 2"/>
    <property type="match status" value="1"/>
</dbReference>
<comment type="subcellular location">
    <subcellularLocation>
        <location evidence="1">Cell membrane</location>
        <topology evidence="1">Multi-pass membrane protein</topology>
    </subcellularLocation>
</comment>
<keyword evidence="4 6" id="KW-1133">Transmembrane helix</keyword>
<feature type="transmembrane region" description="Helical" evidence="6">
    <location>
        <begin position="390"/>
        <end position="412"/>
    </location>
</feature>
<evidence type="ECO:0000256" key="3">
    <source>
        <dbReference type="ARBA" id="ARBA00022692"/>
    </source>
</evidence>
<proteinExistence type="predicted"/>
<keyword evidence="2" id="KW-1003">Cell membrane</keyword>
<keyword evidence="5 6" id="KW-0472">Membrane</keyword>
<feature type="domain" description="MacB-like periplasmic core" evidence="8">
    <location>
        <begin position="20"/>
        <end position="243"/>
    </location>
</feature>
<feature type="transmembrane region" description="Helical" evidence="6">
    <location>
        <begin position="349"/>
        <end position="369"/>
    </location>
</feature>
<feature type="transmembrane region" description="Helical" evidence="6">
    <location>
        <begin position="21"/>
        <end position="41"/>
    </location>
</feature>
<dbReference type="InterPro" id="IPR025857">
    <property type="entry name" value="MacB_PCD"/>
</dbReference>
<accession>A0A1I1VGE4</accession>
<name>A0A1I1VGE4_9BACT</name>
<dbReference type="Proteomes" id="UP000198598">
    <property type="component" value="Unassembled WGS sequence"/>
</dbReference>
<evidence type="ECO:0000256" key="2">
    <source>
        <dbReference type="ARBA" id="ARBA00022475"/>
    </source>
</evidence>
<dbReference type="InterPro" id="IPR050250">
    <property type="entry name" value="Macrolide_Exporter_MacB"/>
</dbReference>